<dbReference type="PANTHER" id="PTHR48048:SF92">
    <property type="entry name" value="OS01G0869400 PROTEIN"/>
    <property type="match status" value="1"/>
</dbReference>
<comment type="similarity">
    <text evidence="1">Belongs to the UDP-glycosyltransferase family.</text>
</comment>
<dbReference type="Pfam" id="PF00201">
    <property type="entry name" value="UDPGT"/>
    <property type="match status" value="1"/>
</dbReference>
<dbReference type="SUPFAM" id="SSF53756">
    <property type="entry name" value="UDP-Glycosyltransferase/glycogen phosphorylase"/>
    <property type="match status" value="1"/>
</dbReference>
<evidence type="ECO:0000256" key="1">
    <source>
        <dbReference type="ARBA" id="ARBA00009995"/>
    </source>
</evidence>
<organism evidence="3 4">
    <name type="scientific">Eragrostis curvula</name>
    <name type="common">weeping love grass</name>
    <dbReference type="NCBI Taxonomy" id="38414"/>
    <lineage>
        <taxon>Eukaryota</taxon>
        <taxon>Viridiplantae</taxon>
        <taxon>Streptophyta</taxon>
        <taxon>Embryophyta</taxon>
        <taxon>Tracheophyta</taxon>
        <taxon>Spermatophyta</taxon>
        <taxon>Magnoliopsida</taxon>
        <taxon>Liliopsida</taxon>
        <taxon>Poales</taxon>
        <taxon>Poaceae</taxon>
        <taxon>PACMAD clade</taxon>
        <taxon>Chloridoideae</taxon>
        <taxon>Eragrostideae</taxon>
        <taxon>Eragrostidinae</taxon>
        <taxon>Eragrostis</taxon>
    </lineage>
</organism>
<sequence>MLESRSTVVVDAVVYFLYNSMYFGDFYPHIDPDCIASFDLEREEWRDLPGPISSSLAMDEGEDMYQYISMWPRLTLSELKGSLVLSYYLRCQSDVWFLTDVESGLWVKEYSINTVSTTKGMIETHCIKPLVVLSDGRLVVHLIPTGLLLIYDPRTNNFDEVRTGYIDGVAMYTGSVLSLPNEERQIEPRSATAAAFGVALLHNRLGDMIKKPNKVNHRKASMKKTIVLYPGLFVSHFAPMMQLADFFVEEGYAVAVALIDITMDHDVALATAVGRIIASAKPSITVHRLPRIQDPPAITNDERMLLGYYETIRRYNEPLREFLCSLQPRTSIHTVVVDAPSVDALDVTRELRVPAYTFFATNASAVAVFLQLPWILRSEGRQPSFRELAEVDASLDIPGVPPMPVSHLMGQYLEDPESEMYKVMMGVTRRNPEPDGIVVNTVASLEPRAVAALGDPRLLPASVCKRTPPVYCVGPLVAAPGETKGEHECLAWLDKQPERSVVFLCFGILGEVCHTEEQLKEIALGLESSRHRFLWVVRAPISKELPESTHGNPDLDALLPDGFLERTKGRGLVVKMWAPQVEVLRHRATGLFVTHCGWNSALEAITAGVPMICWPLYAEQKMNKVFMVEEARIGVEVVGWQQGLVSAEEVEAKVRLVMESEEGERLRARVAEHRDVAAVAWKRGGSSRAAFGQLLSDAGNLCPEQTLA</sequence>
<dbReference type="InterPro" id="IPR035595">
    <property type="entry name" value="UDP_glycos_trans_CS"/>
</dbReference>
<reference evidence="3 4" key="1">
    <citation type="journal article" date="2019" name="Sci. Rep.">
        <title>A high-quality genome of Eragrostis curvula grass provides insights into Poaceae evolution and supports new strategies to enhance forage quality.</title>
        <authorList>
            <person name="Carballo J."/>
            <person name="Santos B.A.C.M."/>
            <person name="Zappacosta D."/>
            <person name="Garbus I."/>
            <person name="Selva J.P."/>
            <person name="Gallo C.A."/>
            <person name="Diaz A."/>
            <person name="Albertini E."/>
            <person name="Caccamo M."/>
            <person name="Echenique V."/>
        </authorList>
    </citation>
    <scope>NUCLEOTIDE SEQUENCE [LARGE SCALE GENOMIC DNA]</scope>
    <source>
        <strain evidence="4">cv. Victoria</strain>
        <tissue evidence="3">Leaf</tissue>
    </source>
</reference>
<dbReference type="FunFam" id="3.40.50.2000:FF:000020">
    <property type="entry name" value="Glycosyltransferase"/>
    <property type="match status" value="1"/>
</dbReference>
<keyword evidence="4" id="KW-1185">Reference proteome</keyword>
<evidence type="ECO:0000256" key="2">
    <source>
        <dbReference type="ARBA" id="ARBA00022679"/>
    </source>
</evidence>
<dbReference type="PANTHER" id="PTHR48048">
    <property type="entry name" value="GLYCOSYLTRANSFERASE"/>
    <property type="match status" value="1"/>
</dbReference>
<name>A0A5J9VVR1_9POAL</name>
<evidence type="ECO:0000313" key="4">
    <source>
        <dbReference type="Proteomes" id="UP000324897"/>
    </source>
</evidence>
<gene>
    <name evidence="3" type="ORF">EJB05_13170</name>
</gene>
<keyword evidence="2" id="KW-0808">Transferase</keyword>
<dbReference type="CDD" id="cd03784">
    <property type="entry name" value="GT1_Gtf-like"/>
    <property type="match status" value="1"/>
</dbReference>
<proteinExistence type="inferred from homology"/>
<dbReference type="InterPro" id="IPR002213">
    <property type="entry name" value="UDP_glucos_trans"/>
</dbReference>
<protein>
    <submittedName>
        <fullName evidence="3">Uncharacterized protein</fullName>
    </submittedName>
</protein>
<dbReference type="EMBL" id="RWGY01000007">
    <property type="protein sequence ID" value="TVU39731.1"/>
    <property type="molecule type" value="Genomic_DNA"/>
</dbReference>
<dbReference type="InterPro" id="IPR050481">
    <property type="entry name" value="UDP-glycosyltransf_plant"/>
</dbReference>
<dbReference type="Proteomes" id="UP000324897">
    <property type="component" value="Chromosome 4"/>
</dbReference>
<dbReference type="PROSITE" id="PS00375">
    <property type="entry name" value="UDPGT"/>
    <property type="match status" value="1"/>
</dbReference>
<accession>A0A5J9VVR1</accession>
<feature type="non-terminal residue" evidence="3">
    <location>
        <position position="1"/>
    </location>
</feature>
<comment type="caution">
    <text evidence="3">The sequence shown here is derived from an EMBL/GenBank/DDBJ whole genome shotgun (WGS) entry which is preliminary data.</text>
</comment>
<evidence type="ECO:0000313" key="3">
    <source>
        <dbReference type="EMBL" id="TVU39731.1"/>
    </source>
</evidence>
<dbReference type="GO" id="GO:0035251">
    <property type="term" value="F:UDP-glucosyltransferase activity"/>
    <property type="evidence" value="ECO:0007669"/>
    <property type="project" value="InterPro"/>
</dbReference>
<dbReference type="Gene3D" id="3.40.50.2000">
    <property type="entry name" value="Glycogen Phosphorylase B"/>
    <property type="match status" value="2"/>
</dbReference>
<dbReference type="Gramene" id="TVU39731">
    <property type="protein sequence ID" value="TVU39731"/>
    <property type="gene ID" value="EJB05_13170"/>
</dbReference>
<dbReference type="OrthoDB" id="5835829at2759"/>
<dbReference type="AlphaFoldDB" id="A0A5J9VVR1"/>